<feature type="compositionally biased region" description="Basic residues" evidence="1">
    <location>
        <begin position="98"/>
        <end position="108"/>
    </location>
</feature>
<comment type="caution">
    <text evidence="3">The sequence shown here is derived from an EMBL/GenBank/DDBJ whole genome shotgun (WGS) entry which is preliminary data.</text>
</comment>
<gene>
    <name evidence="3" type="ORF">BOTCAL_0524g00040</name>
</gene>
<feature type="region of interest" description="Disordered" evidence="1">
    <location>
        <begin position="86"/>
        <end position="128"/>
    </location>
</feature>
<dbReference type="AlphaFoldDB" id="A0A4Y8CMY7"/>
<feature type="transmembrane region" description="Helical" evidence="2">
    <location>
        <begin position="12"/>
        <end position="32"/>
    </location>
</feature>
<feature type="transmembrane region" description="Helical" evidence="2">
    <location>
        <begin position="44"/>
        <end position="61"/>
    </location>
</feature>
<proteinExistence type="predicted"/>
<dbReference type="EMBL" id="PHWZ01000523">
    <property type="protein sequence ID" value="TEY37197.1"/>
    <property type="molecule type" value="Genomic_DNA"/>
</dbReference>
<keyword evidence="2" id="KW-1133">Transmembrane helix</keyword>
<keyword evidence="2" id="KW-0472">Membrane</keyword>
<keyword evidence="4" id="KW-1185">Reference proteome</keyword>
<name>A0A4Y8CMY7_9HELO</name>
<organism evidence="3 4">
    <name type="scientific">Botryotinia calthae</name>
    <dbReference type="NCBI Taxonomy" id="38488"/>
    <lineage>
        <taxon>Eukaryota</taxon>
        <taxon>Fungi</taxon>
        <taxon>Dikarya</taxon>
        <taxon>Ascomycota</taxon>
        <taxon>Pezizomycotina</taxon>
        <taxon>Leotiomycetes</taxon>
        <taxon>Helotiales</taxon>
        <taxon>Sclerotiniaceae</taxon>
        <taxon>Botryotinia</taxon>
    </lineage>
</organism>
<protein>
    <submittedName>
        <fullName evidence="3">Uncharacterized protein</fullName>
    </submittedName>
</protein>
<reference evidence="3 4" key="1">
    <citation type="submission" date="2017-11" db="EMBL/GenBank/DDBJ databases">
        <title>Comparative genomics of Botrytis spp.</title>
        <authorList>
            <person name="Valero-Jimenez C.A."/>
            <person name="Tapia P."/>
            <person name="Veloso J."/>
            <person name="Silva-Moreno E."/>
            <person name="Staats M."/>
            <person name="Valdes J.H."/>
            <person name="Van Kan J.A.L."/>
        </authorList>
    </citation>
    <scope>NUCLEOTIDE SEQUENCE [LARGE SCALE GENOMIC DNA]</scope>
    <source>
        <strain evidence="3 4">MUCL2830</strain>
    </source>
</reference>
<evidence type="ECO:0000313" key="4">
    <source>
        <dbReference type="Proteomes" id="UP000297299"/>
    </source>
</evidence>
<evidence type="ECO:0000313" key="3">
    <source>
        <dbReference type="EMBL" id="TEY37197.1"/>
    </source>
</evidence>
<accession>A0A4Y8CMY7</accession>
<evidence type="ECO:0000256" key="1">
    <source>
        <dbReference type="SAM" id="MobiDB-lite"/>
    </source>
</evidence>
<sequence>MSSPGIKPHTTAAVQEAGLHLVGCSAYVAMIFKSLSCCLKHTRQYIVFVGPIMIWLFILSLRQTYNGFQEVIENWNSDEAMRKLGKRFKRGADQATGKSKRKNHRGGNKTKESKTKRENTGSSISGEN</sequence>
<evidence type="ECO:0000256" key="2">
    <source>
        <dbReference type="SAM" id="Phobius"/>
    </source>
</evidence>
<dbReference type="OrthoDB" id="3532411at2759"/>
<feature type="compositionally biased region" description="Basic and acidic residues" evidence="1">
    <location>
        <begin position="109"/>
        <end position="119"/>
    </location>
</feature>
<keyword evidence="2" id="KW-0812">Transmembrane</keyword>
<dbReference type="Proteomes" id="UP000297299">
    <property type="component" value="Unassembled WGS sequence"/>
</dbReference>